<dbReference type="Proteomes" id="UP001176059">
    <property type="component" value="Unassembled WGS sequence"/>
</dbReference>
<feature type="region of interest" description="Disordered" evidence="1">
    <location>
        <begin position="1"/>
        <end position="77"/>
    </location>
</feature>
<dbReference type="Gene3D" id="2.40.70.10">
    <property type="entry name" value="Acid Proteases"/>
    <property type="match status" value="1"/>
</dbReference>
<feature type="compositionally biased region" description="Basic and acidic residues" evidence="1">
    <location>
        <begin position="155"/>
        <end position="167"/>
    </location>
</feature>
<feature type="compositionally biased region" description="Basic and acidic residues" evidence="1">
    <location>
        <begin position="24"/>
        <end position="62"/>
    </location>
</feature>
<gene>
    <name evidence="2" type="ORF">DFJ43DRAFT_1155459</name>
</gene>
<comment type="caution">
    <text evidence="2">The sequence shown here is derived from an EMBL/GenBank/DDBJ whole genome shotgun (WGS) entry which is preliminary data.</text>
</comment>
<reference evidence="2" key="2">
    <citation type="journal article" date="2023" name="Proc. Natl. Acad. Sci. U.S.A.">
        <title>A global phylogenomic analysis of the shiitake genus Lentinula.</title>
        <authorList>
            <person name="Sierra-Patev S."/>
            <person name="Min B."/>
            <person name="Naranjo-Ortiz M."/>
            <person name="Looney B."/>
            <person name="Konkel Z."/>
            <person name="Slot J.C."/>
            <person name="Sakamoto Y."/>
            <person name="Steenwyk J.L."/>
            <person name="Rokas A."/>
            <person name="Carro J."/>
            <person name="Camarero S."/>
            <person name="Ferreira P."/>
            <person name="Molpeceres G."/>
            <person name="Ruiz-Duenas F.J."/>
            <person name="Serrano A."/>
            <person name="Henrissat B."/>
            <person name="Drula E."/>
            <person name="Hughes K.W."/>
            <person name="Mata J.L."/>
            <person name="Ishikawa N.K."/>
            <person name="Vargas-Isla R."/>
            <person name="Ushijima S."/>
            <person name="Smith C.A."/>
            <person name="Donoghue J."/>
            <person name="Ahrendt S."/>
            <person name="Andreopoulos W."/>
            <person name="He G."/>
            <person name="LaButti K."/>
            <person name="Lipzen A."/>
            <person name="Ng V."/>
            <person name="Riley R."/>
            <person name="Sandor L."/>
            <person name="Barry K."/>
            <person name="Martinez A.T."/>
            <person name="Xiao Y."/>
            <person name="Gibbons J.G."/>
            <person name="Terashima K."/>
            <person name="Grigoriev I.V."/>
            <person name="Hibbett D."/>
        </authorList>
    </citation>
    <scope>NUCLEOTIDE SEQUENCE</scope>
    <source>
        <strain evidence="2">ET3784</strain>
    </source>
</reference>
<feature type="compositionally biased region" description="Basic and acidic residues" evidence="1">
    <location>
        <begin position="194"/>
        <end position="206"/>
    </location>
</feature>
<dbReference type="CDD" id="cd00303">
    <property type="entry name" value="retropepsin_like"/>
    <property type="match status" value="1"/>
</dbReference>
<evidence type="ECO:0000313" key="3">
    <source>
        <dbReference type="Proteomes" id="UP001176059"/>
    </source>
</evidence>
<reference evidence="2" key="1">
    <citation type="submission" date="2022-08" db="EMBL/GenBank/DDBJ databases">
        <authorList>
            <consortium name="DOE Joint Genome Institute"/>
            <person name="Min B."/>
            <person name="Sierra-Patev S."/>
            <person name="Naranjo-Ortiz M."/>
            <person name="Looney B."/>
            <person name="Konkel Z."/>
            <person name="Slot J.C."/>
            <person name="Sakamoto Y."/>
            <person name="Steenwyk J.L."/>
            <person name="Rokas A."/>
            <person name="Carro J."/>
            <person name="Camarero S."/>
            <person name="Ferreira P."/>
            <person name="Molpeceres G."/>
            <person name="Ruiz-duenas F.J."/>
            <person name="Serrano A."/>
            <person name="Henrissat B."/>
            <person name="Drula E."/>
            <person name="Hughes K.W."/>
            <person name="Mata J.L."/>
            <person name="Ishikawa N.K."/>
            <person name="Vargas-Isla R."/>
            <person name="Ushijima S."/>
            <person name="Smith C.A."/>
            <person name="Ahrendt S."/>
            <person name="Andreopoulos W."/>
            <person name="He G."/>
            <person name="LaButti K."/>
            <person name="Lipzen A."/>
            <person name="Ng V."/>
            <person name="Riley R."/>
            <person name="Sandor L."/>
            <person name="Barry K."/>
            <person name="Martinez A.T."/>
            <person name="Xiao Y."/>
            <person name="Gibbons J.G."/>
            <person name="Terashima K."/>
            <person name="Hibbett D.S."/>
            <person name="Grigoriev I.V."/>
        </authorList>
    </citation>
    <scope>NUCLEOTIDE SEQUENCE</scope>
    <source>
        <strain evidence="2">ET3784</strain>
    </source>
</reference>
<name>A0AA38J8L2_9AGAR</name>
<keyword evidence="3" id="KW-1185">Reference proteome</keyword>
<feature type="region of interest" description="Disordered" evidence="1">
    <location>
        <begin position="90"/>
        <end position="112"/>
    </location>
</feature>
<dbReference type="AlphaFoldDB" id="A0AA38J8L2"/>
<accession>A0AA38J8L2</accession>
<feature type="region of interest" description="Disordered" evidence="1">
    <location>
        <begin position="155"/>
        <end position="206"/>
    </location>
</feature>
<dbReference type="InterPro" id="IPR021109">
    <property type="entry name" value="Peptidase_aspartic_dom_sf"/>
</dbReference>
<protein>
    <submittedName>
        <fullName evidence="2">Uncharacterized protein</fullName>
    </submittedName>
</protein>
<feature type="compositionally biased region" description="Basic and acidic residues" evidence="1">
    <location>
        <begin position="102"/>
        <end position="112"/>
    </location>
</feature>
<proteinExistence type="predicted"/>
<dbReference type="EMBL" id="JANVFO010000030">
    <property type="protein sequence ID" value="KAJ3731482.1"/>
    <property type="molecule type" value="Genomic_DNA"/>
</dbReference>
<organism evidence="2 3">
    <name type="scientific">Lentinula guzmanii</name>
    <dbReference type="NCBI Taxonomy" id="2804957"/>
    <lineage>
        <taxon>Eukaryota</taxon>
        <taxon>Fungi</taxon>
        <taxon>Dikarya</taxon>
        <taxon>Basidiomycota</taxon>
        <taxon>Agaricomycotina</taxon>
        <taxon>Agaricomycetes</taxon>
        <taxon>Agaricomycetidae</taxon>
        <taxon>Agaricales</taxon>
        <taxon>Marasmiineae</taxon>
        <taxon>Omphalotaceae</taxon>
        <taxon>Lentinula</taxon>
    </lineage>
</organism>
<sequence>MKAAYQESTLPYLNRRVRKQKKGTPKERNRSPKRLQIVDKRRYSIPDHEQIRKDTNTREKGYAKRAGTSSRKPAVKRGSCFDCGEYDHYRGSPLCKQQRPGTKSDQHQRPKLYRIAEEVQEGGERMFRLKETSEEEVATSDSNDPSDKEIWARYESEPDSEMEHSNGEPDPWGGSQFDSDAADNDYIPALSSPDESRDGEPRERMGHMRDWDTFTVHWREQLDERFNALNTVDQVASTIREETHEPIPVKQLEREPETVDAYRLDFTEYLRSMTQTEDGGFQATAGPERMRIERTGNRPVRKAKDNRCLCAFMEINGVMAFVLLDSGSTADAISPDFARVSHIKPFQLENPVTLQLGTKGSRSRITFGCTSRYRILGGKHGDVTGKDYFDIANVDRYDAVLGTVFMRRHGIALDFERNVIRLSGREIPTLTEGDESRELARRYAKNVSSNLHLQEGEELLVKSRPHKQGTLQDK</sequence>
<feature type="compositionally biased region" description="Polar residues" evidence="1">
    <location>
        <begin position="1"/>
        <end position="11"/>
    </location>
</feature>
<evidence type="ECO:0000313" key="2">
    <source>
        <dbReference type="EMBL" id="KAJ3731482.1"/>
    </source>
</evidence>
<feature type="region of interest" description="Disordered" evidence="1">
    <location>
        <begin position="130"/>
        <end position="149"/>
    </location>
</feature>
<evidence type="ECO:0000256" key="1">
    <source>
        <dbReference type="SAM" id="MobiDB-lite"/>
    </source>
</evidence>